<feature type="transmembrane region" description="Helical" evidence="2">
    <location>
        <begin position="194"/>
        <end position="212"/>
    </location>
</feature>
<keyword evidence="2" id="KW-1133">Transmembrane helix</keyword>
<feature type="transmembrane region" description="Helical" evidence="2">
    <location>
        <begin position="113"/>
        <end position="133"/>
    </location>
</feature>
<keyword evidence="2" id="KW-0472">Membrane</keyword>
<organism evidence="3 4">
    <name type="scientific">Paspalum vaginatum</name>
    <name type="common">seashore paspalum</name>
    <dbReference type="NCBI Taxonomy" id="158149"/>
    <lineage>
        <taxon>Eukaryota</taxon>
        <taxon>Viridiplantae</taxon>
        <taxon>Streptophyta</taxon>
        <taxon>Embryophyta</taxon>
        <taxon>Tracheophyta</taxon>
        <taxon>Spermatophyta</taxon>
        <taxon>Magnoliopsida</taxon>
        <taxon>Liliopsida</taxon>
        <taxon>Poales</taxon>
        <taxon>Poaceae</taxon>
        <taxon>PACMAD clade</taxon>
        <taxon>Panicoideae</taxon>
        <taxon>Andropogonodae</taxon>
        <taxon>Paspaleae</taxon>
        <taxon>Paspalinae</taxon>
        <taxon>Paspalum</taxon>
    </lineage>
</organism>
<dbReference type="EMBL" id="MU629820">
    <property type="protein sequence ID" value="KAJ1255058.1"/>
    <property type="molecule type" value="Genomic_DNA"/>
</dbReference>
<reference evidence="3 4" key="1">
    <citation type="submission" date="2022-10" db="EMBL/GenBank/DDBJ databases">
        <title>WGS assembly of Paspalum vaginatum 540-79.</title>
        <authorList>
            <person name="Sun G."/>
            <person name="Wase N."/>
            <person name="Shu S."/>
            <person name="Jenkins J."/>
            <person name="Zhou B."/>
            <person name="Torres-Rodriguez J."/>
            <person name="Chen C."/>
            <person name="Sandor L."/>
            <person name="Plott C."/>
            <person name="Yoshinga Y."/>
            <person name="Daum C."/>
            <person name="Qi P."/>
            <person name="Barry K."/>
            <person name="Lipzen A."/>
            <person name="Berry L."/>
            <person name="Pedersen C."/>
            <person name="Gottilla T."/>
            <person name="Foltz A."/>
            <person name="Yu H."/>
            <person name="O'Malley R."/>
            <person name="Zhang C."/>
            <person name="Devos K."/>
            <person name="Sigmon B."/>
            <person name="Yu B."/>
            <person name="Obata T."/>
            <person name="Schmutz J."/>
            <person name="Schnable J."/>
        </authorList>
    </citation>
    <scope>NUCLEOTIDE SEQUENCE [LARGE SCALE GENOMIC DNA]</scope>
    <source>
        <strain evidence="4">cv. 540-79</strain>
    </source>
</reference>
<sequence length="390" mass="42604">MDQEDLQKGIEYLNKRIQSSSLIVMVLAAGIVVPITVEHSNKKQQAMHLPTVLCSYFTFLSGLSLRGLVAECLSTTPGRHRYIAIKALVHACALLLVSLSFSLSLMMRMNPGATSATLAAAALFVAYRLRCCATTTLREDVQAYRGCEEELQQLLELSTNVTSMLFGGWFGMAFFYFQNYPEEARDARFLPSEYLTFFTSVAGSLMLLNAVRKIAGGAQDVREIVWLTRALVAGVVLTALVIAASKVRGYTVLALFPEAIALLVWCWCVWQERRNRTLPGPRGLPRRDDGAAAQGEPSSHSFVSVSLTLLLSVLTYRAKDVGALSTLYDEAFVLVTAAAVVAALGWRLLTQPPVPTEDKGVRAAAKTLAFFTFLLLTLSVLAFLGVMFGL</sequence>
<evidence type="ECO:0000313" key="4">
    <source>
        <dbReference type="Proteomes" id="UP001164776"/>
    </source>
</evidence>
<keyword evidence="4" id="KW-1185">Reference proteome</keyword>
<dbReference type="OrthoDB" id="695136at2759"/>
<feature type="transmembrane region" description="Helical" evidence="2">
    <location>
        <begin position="49"/>
        <end position="70"/>
    </location>
</feature>
<accession>A0A9W7X843</accession>
<evidence type="ECO:0000313" key="3">
    <source>
        <dbReference type="EMBL" id="KAJ1255058.1"/>
    </source>
</evidence>
<feature type="transmembrane region" description="Helical" evidence="2">
    <location>
        <begin position="250"/>
        <end position="270"/>
    </location>
</feature>
<gene>
    <name evidence="3" type="ORF">BS78_K294100</name>
</gene>
<feature type="transmembrane region" description="Helical" evidence="2">
    <location>
        <begin position="224"/>
        <end position="244"/>
    </location>
</feature>
<proteinExistence type="predicted"/>
<evidence type="ECO:0000256" key="2">
    <source>
        <dbReference type="SAM" id="Phobius"/>
    </source>
</evidence>
<keyword evidence="2" id="KW-0812">Transmembrane</keyword>
<protein>
    <submittedName>
        <fullName evidence="3">Uncharacterized protein</fullName>
    </submittedName>
</protein>
<dbReference type="AlphaFoldDB" id="A0A9W7X843"/>
<name>A0A9W7X843_9POAL</name>
<feature type="transmembrane region" description="Helical" evidence="2">
    <location>
        <begin position="20"/>
        <end position="37"/>
    </location>
</feature>
<feature type="region of interest" description="Disordered" evidence="1">
    <location>
        <begin position="279"/>
        <end position="298"/>
    </location>
</feature>
<feature type="transmembrane region" description="Helical" evidence="2">
    <location>
        <begin position="82"/>
        <end position="107"/>
    </location>
</feature>
<evidence type="ECO:0000256" key="1">
    <source>
        <dbReference type="SAM" id="MobiDB-lite"/>
    </source>
</evidence>
<feature type="transmembrane region" description="Helical" evidence="2">
    <location>
        <begin position="368"/>
        <end position="388"/>
    </location>
</feature>
<dbReference type="Proteomes" id="UP001164776">
    <property type="component" value="Unassembled WGS sequence"/>
</dbReference>
<feature type="transmembrane region" description="Helical" evidence="2">
    <location>
        <begin position="154"/>
        <end position="174"/>
    </location>
</feature>
<comment type="caution">
    <text evidence="3">The sequence shown here is derived from an EMBL/GenBank/DDBJ whole genome shotgun (WGS) entry which is preliminary data.</text>
</comment>